<protein>
    <submittedName>
        <fullName evidence="1">Uncharacterized protein</fullName>
    </submittedName>
</protein>
<reference evidence="2" key="1">
    <citation type="journal article" date="2019" name="Int. J. Syst. Evol. Microbiol.">
        <title>The Global Catalogue of Microorganisms (GCM) 10K type strain sequencing project: providing services to taxonomists for standard genome sequencing and annotation.</title>
        <authorList>
            <consortium name="The Broad Institute Genomics Platform"/>
            <consortium name="The Broad Institute Genome Sequencing Center for Infectious Disease"/>
            <person name="Wu L."/>
            <person name="Ma J."/>
        </authorList>
    </citation>
    <scope>NUCLEOTIDE SEQUENCE [LARGE SCALE GENOMIC DNA]</scope>
    <source>
        <strain evidence="2">JCM 17657</strain>
    </source>
</reference>
<evidence type="ECO:0000313" key="2">
    <source>
        <dbReference type="Proteomes" id="UP001500610"/>
    </source>
</evidence>
<evidence type="ECO:0000313" key="1">
    <source>
        <dbReference type="EMBL" id="GAA4979251.1"/>
    </source>
</evidence>
<name>A0ABP9HVL2_9ACTN</name>
<dbReference type="EMBL" id="BAABIV010000005">
    <property type="protein sequence ID" value="GAA4979251.1"/>
    <property type="molecule type" value="Genomic_DNA"/>
</dbReference>
<gene>
    <name evidence="1" type="ORF">GCM10023257_16340</name>
</gene>
<comment type="caution">
    <text evidence="1">The sequence shown here is derived from an EMBL/GenBank/DDBJ whole genome shotgun (WGS) entry which is preliminary data.</text>
</comment>
<keyword evidence="2" id="KW-1185">Reference proteome</keyword>
<proteinExistence type="predicted"/>
<dbReference type="RefSeq" id="WP_308112537.1">
    <property type="nucleotide sequence ID" value="NZ_BAABIV010000005.1"/>
</dbReference>
<organism evidence="1 2">
    <name type="scientific">Streptomyces hyderabadensis</name>
    <dbReference type="NCBI Taxonomy" id="598549"/>
    <lineage>
        <taxon>Bacteria</taxon>
        <taxon>Bacillati</taxon>
        <taxon>Actinomycetota</taxon>
        <taxon>Actinomycetes</taxon>
        <taxon>Kitasatosporales</taxon>
        <taxon>Streptomycetaceae</taxon>
        <taxon>Streptomyces</taxon>
    </lineage>
</organism>
<dbReference type="Proteomes" id="UP001500610">
    <property type="component" value="Unassembled WGS sequence"/>
</dbReference>
<sequence>MLASLLPSAASLSRPATIPLGLAQHSVLMLDVELGSGHARVADAGSPGLLRLRGETVERVVFGVQLRLLAMEVPRAILRELTGHGR</sequence>
<accession>A0ABP9HVL2</accession>